<keyword evidence="3 6" id="KW-0812">Transmembrane</keyword>
<evidence type="ECO:0000256" key="5">
    <source>
        <dbReference type="ARBA" id="ARBA00023136"/>
    </source>
</evidence>
<dbReference type="RefSeq" id="WP_181742392.1">
    <property type="nucleotide sequence ID" value="NZ_JACEOL010000091.1"/>
</dbReference>
<sequence>MPLLNRQIIRFGIVGVVNTLNYYLLYLLFLHIIGFNYLVAHILAFMLSMIGSFFMNTYFTYGTKPTFKKFFQFPLTYVVNITVTTSSMYVLVDLLEFNENISPFIASLIAIPFTFIVSKKILVPKGEEKQSS</sequence>
<evidence type="ECO:0000313" key="9">
    <source>
        <dbReference type="Proteomes" id="UP000538292"/>
    </source>
</evidence>
<feature type="transmembrane region" description="Helical" evidence="6">
    <location>
        <begin position="39"/>
        <end position="61"/>
    </location>
</feature>
<dbReference type="PANTHER" id="PTHR38459:SF1">
    <property type="entry name" value="PROPHAGE BACTOPRENOL-LINKED GLUCOSE TRANSLOCASE HOMOLOG"/>
    <property type="match status" value="1"/>
</dbReference>
<evidence type="ECO:0000256" key="6">
    <source>
        <dbReference type="SAM" id="Phobius"/>
    </source>
</evidence>
<accession>A0A7W2ATU5</accession>
<dbReference type="AlphaFoldDB" id="A0A7W2ATU5"/>
<dbReference type="PANTHER" id="PTHR38459">
    <property type="entry name" value="PROPHAGE BACTOPRENOL-LINKED GLUCOSE TRANSLOCASE HOMOLOG"/>
    <property type="match status" value="1"/>
</dbReference>
<feature type="transmembrane region" description="Helical" evidence="6">
    <location>
        <begin position="12"/>
        <end position="33"/>
    </location>
</feature>
<evidence type="ECO:0000259" key="7">
    <source>
        <dbReference type="Pfam" id="PF04138"/>
    </source>
</evidence>
<protein>
    <submittedName>
        <fullName evidence="8">GtrA family protein</fullName>
    </submittedName>
</protein>
<dbReference type="InterPro" id="IPR007267">
    <property type="entry name" value="GtrA_DPMS_TM"/>
</dbReference>
<dbReference type="GO" id="GO:0000271">
    <property type="term" value="P:polysaccharide biosynthetic process"/>
    <property type="evidence" value="ECO:0007669"/>
    <property type="project" value="InterPro"/>
</dbReference>
<reference evidence="8 9" key="1">
    <citation type="submission" date="2020-07" db="EMBL/GenBank/DDBJ databases">
        <title>Thermoactinomyces phylogeny.</title>
        <authorList>
            <person name="Dunlap C."/>
        </authorList>
    </citation>
    <scope>NUCLEOTIDE SEQUENCE [LARGE SCALE GENOMIC DNA]</scope>
    <source>
        <strain evidence="8 9">AMNI-1</strain>
    </source>
</reference>
<evidence type="ECO:0000313" key="8">
    <source>
        <dbReference type="EMBL" id="MBA4603921.1"/>
    </source>
</evidence>
<keyword evidence="5 6" id="KW-0472">Membrane</keyword>
<evidence type="ECO:0000256" key="1">
    <source>
        <dbReference type="ARBA" id="ARBA00004141"/>
    </source>
</evidence>
<dbReference type="InterPro" id="IPR051401">
    <property type="entry name" value="GtrA_CellWall_Glycosyl"/>
</dbReference>
<name>A0A7W2ATU5_9BACL</name>
<evidence type="ECO:0000256" key="2">
    <source>
        <dbReference type="ARBA" id="ARBA00009399"/>
    </source>
</evidence>
<comment type="subcellular location">
    <subcellularLocation>
        <location evidence="1">Membrane</location>
        <topology evidence="1">Multi-pass membrane protein</topology>
    </subcellularLocation>
</comment>
<comment type="caution">
    <text evidence="8">The sequence shown here is derived from an EMBL/GenBank/DDBJ whole genome shotgun (WGS) entry which is preliminary data.</text>
</comment>
<feature type="domain" description="GtrA/DPMS transmembrane" evidence="7">
    <location>
        <begin position="10"/>
        <end position="121"/>
    </location>
</feature>
<dbReference type="Pfam" id="PF04138">
    <property type="entry name" value="GtrA_DPMS_TM"/>
    <property type="match status" value="1"/>
</dbReference>
<dbReference type="Proteomes" id="UP000538292">
    <property type="component" value="Unassembled WGS sequence"/>
</dbReference>
<comment type="similarity">
    <text evidence="2">Belongs to the GtrA family.</text>
</comment>
<feature type="transmembrane region" description="Helical" evidence="6">
    <location>
        <begin position="104"/>
        <end position="122"/>
    </location>
</feature>
<evidence type="ECO:0000256" key="3">
    <source>
        <dbReference type="ARBA" id="ARBA00022692"/>
    </source>
</evidence>
<keyword evidence="9" id="KW-1185">Reference proteome</keyword>
<dbReference type="GO" id="GO:0005886">
    <property type="term" value="C:plasma membrane"/>
    <property type="evidence" value="ECO:0007669"/>
    <property type="project" value="TreeGrafter"/>
</dbReference>
<proteinExistence type="inferred from homology"/>
<dbReference type="EMBL" id="JACEOL010000091">
    <property type="protein sequence ID" value="MBA4603921.1"/>
    <property type="molecule type" value="Genomic_DNA"/>
</dbReference>
<keyword evidence="4 6" id="KW-1133">Transmembrane helix</keyword>
<evidence type="ECO:0000256" key="4">
    <source>
        <dbReference type="ARBA" id="ARBA00022989"/>
    </source>
</evidence>
<feature type="transmembrane region" description="Helical" evidence="6">
    <location>
        <begin position="73"/>
        <end position="92"/>
    </location>
</feature>
<organism evidence="8 9">
    <name type="scientific">Thermoactinomyces mirandus</name>
    <dbReference type="NCBI Taxonomy" id="2756294"/>
    <lineage>
        <taxon>Bacteria</taxon>
        <taxon>Bacillati</taxon>
        <taxon>Bacillota</taxon>
        <taxon>Bacilli</taxon>
        <taxon>Bacillales</taxon>
        <taxon>Thermoactinomycetaceae</taxon>
        <taxon>Thermoactinomyces</taxon>
    </lineage>
</organism>
<gene>
    <name evidence="8" type="ORF">H2C83_16865</name>
</gene>